<keyword evidence="1" id="KW-1133">Transmembrane helix</keyword>
<keyword evidence="3" id="KW-1185">Reference proteome</keyword>
<evidence type="ECO:0000256" key="1">
    <source>
        <dbReference type="SAM" id="Phobius"/>
    </source>
</evidence>
<accession>A0A9Q1JKX8</accession>
<evidence type="ECO:0000313" key="3">
    <source>
        <dbReference type="Proteomes" id="UP001153076"/>
    </source>
</evidence>
<protein>
    <submittedName>
        <fullName evidence="2">Uncharacterized protein</fullName>
    </submittedName>
</protein>
<keyword evidence="1" id="KW-0812">Transmembrane</keyword>
<sequence length="175" mass="19896">MLLGLAEVPKEALPSDCRPNFSTAWSTKHMLKVNETYDCWYSSGRSKVEIFQDSYFGCEAKDPSTFEMMRRYAILSKRMLQNWLSGQVKSKLMGWEMVAGAIGGFLTAIISMIFFTICQQLLCVHPRATAAVITSLIRRLLLSRVFFLVTYFALVGWVAARYVNMLGVSDLFVDY</sequence>
<comment type="caution">
    <text evidence="2">The sequence shown here is derived from an EMBL/GenBank/DDBJ whole genome shotgun (WGS) entry which is preliminary data.</text>
</comment>
<dbReference type="PANTHER" id="PTHR36779:SF1">
    <property type="entry name" value="OS04G0600400 PROTEIN"/>
    <property type="match status" value="1"/>
</dbReference>
<feature type="transmembrane region" description="Helical" evidence="1">
    <location>
        <begin position="145"/>
        <end position="163"/>
    </location>
</feature>
<dbReference type="Proteomes" id="UP001153076">
    <property type="component" value="Unassembled WGS sequence"/>
</dbReference>
<dbReference type="PANTHER" id="PTHR36779">
    <property type="entry name" value="OSJNBA0083N12.13 PROTEIN"/>
    <property type="match status" value="1"/>
</dbReference>
<feature type="transmembrane region" description="Helical" evidence="1">
    <location>
        <begin position="98"/>
        <end position="124"/>
    </location>
</feature>
<dbReference type="OrthoDB" id="1922696at2759"/>
<name>A0A9Q1JKX8_9CARY</name>
<reference evidence="2" key="1">
    <citation type="submission" date="2022-04" db="EMBL/GenBank/DDBJ databases">
        <title>Carnegiea gigantea Genome sequencing and assembly v2.</title>
        <authorList>
            <person name="Copetti D."/>
            <person name="Sanderson M.J."/>
            <person name="Burquez A."/>
            <person name="Wojciechowski M.F."/>
        </authorList>
    </citation>
    <scope>NUCLEOTIDE SEQUENCE</scope>
    <source>
        <strain evidence="2">SGP5-SGP5p</strain>
        <tissue evidence="2">Aerial part</tissue>
    </source>
</reference>
<gene>
    <name evidence="2" type="ORF">Cgig2_030832</name>
</gene>
<keyword evidence="1" id="KW-0472">Membrane</keyword>
<evidence type="ECO:0000313" key="2">
    <source>
        <dbReference type="EMBL" id="KAJ8424146.1"/>
    </source>
</evidence>
<dbReference type="AlphaFoldDB" id="A0A9Q1JKX8"/>
<organism evidence="2 3">
    <name type="scientific">Carnegiea gigantea</name>
    <dbReference type="NCBI Taxonomy" id="171969"/>
    <lineage>
        <taxon>Eukaryota</taxon>
        <taxon>Viridiplantae</taxon>
        <taxon>Streptophyta</taxon>
        <taxon>Embryophyta</taxon>
        <taxon>Tracheophyta</taxon>
        <taxon>Spermatophyta</taxon>
        <taxon>Magnoliopsida</taxon>
        <taxon>eudicotyledons</taxon>
        <taxon>Gunneridae</taxon>
        <taxon>Pentapetalae</taxon>
        <taxon>Caryophyllales</taxon>
        <taxon>Cactineae</taxon>
        <taxon>Cactaceae</taxon>
        <taxon>Cactoideae</taxon>
        <taxon>Echinocereeae</taxon>
        <taxon>Carnegiea</taxon>
    </lineage>
</organism>
<proteinExistence type="predicted"/>
<dbReference type="EMBL" id="JAKOGI010001760">
    <property type="protein sequence ID" value="KAJ8424146.1"/>
    <property type="molecule type" value="Genomic_DNA"/>
</dbReference>